<dbReference type="Pfam" id="PF03731">
    <property type="entry name" value="Ku_N"/>
    <property type="match status" value="1"/>
</dbReference>
<evidence type="ECO:0000313" key="5">
    <source>
        <dbReference type="Proteomes" id="UP000681720"/>
    </source>
</evidence>
<evidence type="ECO:0000313" key="3">
    <source>
        <dbReference type="EMBL" id="CAF4835480.1"/>
    </source>
</evidence>
<dbReference type="EMBL" id="CAJOBI010084307">
    <property type="protein sequence ID" value="CAF4511818.1"/>
    <property type="molecule type" value="Genomic_DNA"/>
</dbReference>
<evidence type="ECO:0000313" key="4">
    <source>
        <dbReference type="EMBL" id="CAF4954314.1"/>
    </source>
</evidence>
<accession>A0A8S3D7R2</accession>
<sequence length="80" mass="9204">TFDFNHIYILHELAQPSADRIIQLENLSNKATYKKSFNDLFGSTPSKGYSLNEALWTCSNLFANSPQRLTIKRVFIFTCN</sequence>
<dbReference type="Proteomes" id="UP000676336">
    <property type="component" value="Unassembled WGS sequence"/>
</dbReference>
<protein>
    <recommendedName>
        <fullName evidence="1">Ku70/Ku80 N-terminal alpha/beta domain-containing protein</fullName>
    </recommendedName>
</protein>
<organism evidence="4 5">
    <name type="scientific">Rotaria magnacalcarata</name>
    <dbReference type="NCBI Taxonomy" id="392030"/>
    <lineage>
        <taxon>Eukaryota</taxon>
        <taxon>Metazoa</taxon>
        <taxon>Spiralia</taxon>
        <taxon>Gnathifera</taxon>
        <taxon>Rotifera</taxon>
        <taxon>Eurotatoria</taxon>
        <taxon>Bdelloidea</taxon>
        <taxon>Philodinida</taxon>
        <taxon>Philodinidae</taxon>
        <taxon>Rotaria</taxon>
    </lineage>
</organism>
<dbReference type="Proteomes" id="UP000681967">
    <property type="component" value="Unassembled WGS sequence"/>
</dbReference>
<dbReference type="EMBL" id="CAJOBJ010191304">
    <property type="protein sequence ID" value="CAF4954314.1"/>
    <property type="molecule type" value="Genomic_DNA"/>
</dbReference>
<dbReference type="SUPFAM" id="SSF53300">
    <property type="entry name" value="vWA-like"/>
    <property type="match status" value="1"/>
</dbReference>
<dbReference type="AlphaFoldDB" id="A0A8S3D7R2"/>
<reference evidence="4" key="1">
    <citation type="submission" date="2021-02" db="EMBL/GenBank/DDBJ databases">
        <authorList>
            <person name="Nowell W R."/>
        </authorList>
    </citation>
    <scope>NUCLEOTIDE SEQUENCE</scope>
</reference>
<dbReference type="InterPro" id="IPR036465">
    <property type="entry name" value="vWFA_dom_sf"/>
</dbReference>
<dbReference type="InterPro" id="IPR005161">
    <property type="entry name" value="Ku_N"/>
</dbReference>
<evidence type="ECO:0000259" key="1">
    <source>
        <dbReference type="Pfam" id="PF03731"/>
    </source>
</evidence>
<proteinExistence type="predicted"/>
<comment type="caution">
    <text evidence="4">The sequence shown here is derived from an EMBL/GenBank/DDBJ whole genome shotgun (WGS) entry which is preliminary data.</text>
</comment>
<feature type="domain" description="Ku70/Ku80 N-terminal alpha/beta" evidence="1">
    <location>
        <begin position="3"/>
        <end position="78"/>
    </location>
</feature>
<dbReference type="Proteomes" id="UP000681720">
    <property type="component" value="Unassembled WGS sequence"/>
</dbReference>
<feature type="non-terminal residue" evidence="4">
    <location>
        <position position="80"/>
    </location>
</feature>
<feature type="non-terminal residue" evidence="4">
    <location>
        <position position="1"/>
    </location>
</feature>
<name>A0A8S3D7R2_9BILA</name>
<gene>
    <name evidence="3" type="ORF">BYL167_LOCUS49619</name>
    <name evidence="4" type="ORF">GIL414_LOCUS54493</name>
    <name evidence="2" type="ORF">SMN809_LOCUS35397</name>
</gene>
<evidence type="ECO:0000313" key="2">
    <source>
        <dbReference type="EMBL" id="CAF4511818.1"/>
    </source>
</evidence>
<dbReference type="Gene3D" id="3.40.50.410">
    <property type="entry name" value="von Willebrand factor, type A domain"/>
    <property type="match status" value="1"/>
</dbReference>
<dbReference type="EMBL" id="CAJOBH010148089">
    <property type="protein sequence ID" value="CAF4835480.1"/>
    <property type="molecule type" value="Genomic_DNA"/>
</dbReference>